<feature type="domain" description="DUF4178" evidence="1">
    <location>
        <begin position="15"/>
        <end position="150"/>
    </location>
</feature>
<protein>
    <submittedName>
        <fullName evidence="2">Uncharacterized protein DUF4178</fullName>
    </submittedName>
</protein>
<dbReference type="RefSeq" id="WP_115899478.1">
    <property type="nucleotide sequence ID" value="NZ_QUNS01000001.1"/>
</dbReference>
<name>A0A3E0IBN6_9FLAO</name>
<dbReference type="InterPro" id="IPR025235">
    <property type="entry name" value="DUF4178"/>
</dbReference>
<reference evidence="2 3" key="1">
    <citation type="submission" date="2018-08" db="EMBL/GenBank/DDBJ databases">
        <title>Genomic Encyclopedia of Type Strains, Phase IV (KMG-IV): sequencing the most valuable type-strain genomes for metagenomic binning, comparative biology and taxonomic classification.</title>
        <authorList>
            <person name="Goeker M."/>
        </authorList>
    </citation>
    <scope>NUCLEOTIDE SEQUENCE [LARGE SCALE GENOMIC DNA]</scope>
    <source>
        <strain evidence="2 3">DSM 18841</strain>
    </source>
</reference>
<proteinExistence type="predicted"/>
<sequence length="161" mass="19136">MFWKPSKKYLLDKLKVGYTFTLHGTNWKITEVAQYDWRMDNSSIEYTIVSSNKEAFLEVELYKGDYELTYSEAISLEEAYLIDAIHTKEIIFQNKMYVLDEVYTGDYKNLTTYSSRENLECSLFYAEDEEQLTIEKWEDGSYEVFLGNELKAKRIKNIKEN</sequence>
<dbReference type="Proteomes" id="UP000256884">
    <property type="component" value="Unassembled WGS sequence"/>
</dbReference>
<keyword evidence="3" id="KW-1185">Reference proteome</keyword>
<dbReference type="EMBL" id="QUNS01000001">
    <property type="protein sequence ID" value="REH56144.1"/>
    <property type="molecule type" value="Genomic_DNA"/>
</dbReference>
<gene>
    <name evidence="2" type="ORF">C7448_101177</name>
</gene>
<organism evidence="2 3">
    <name type="scientific">Tenacibaculum gallaicum</name>
    <dbReference type="NCBI Taxonomy" id="561505"/>
    <lineage>
        <taxon>Bacteria</taxon>
        <taxon>Pseudomonadati</taxon>
        <taxon>Bacteroidota</taxon>
        <taxon>Flavobacteriia</taxon>
        <taxon>Flavobacteriales</taxon>
        <taxon>Flavobacteriaceae</taxon>
        <taxon>Tenacibaculum</taxon>
    </lineage>
</organism>
<dbReference type="AlphaFoldDB" id="A0A3E0IBN6"/>
<accession>A0A3E0IBN6</accession>
<evidence type="ECO:0000313" key="2">
    <source>
        <dbReference type="EMBL" id="REH56144.1"/>
    </source>
</evidence>
<dbReference type="OrthoDB" id="1188620at2"/>
<evidence type="ECO:0000259" key="1">
    <source>
        <dbReference type="Pfam" id="PF13785"/>
    </source>
</evidence>
<evidence type="ECO:0000313" key="3">
    <source>
        <dbReference type="Proteomes" id="UP000256884"/>
    </source>
</evidence>
<comment type="caution">
    <text evidence="2">The sequence shown here is derived from an EMBL/GenBank/DDBJ whole genome shotgun (WGS) entry which is preliminary data.</text>
</comment>
<dbReference type="Pfam" id="PF13785">
    <property type="entry name" value="DUF4178"/>
    <property type="match status" value="1"/>
</dbReference>